<dbReference type="Proteomes" id="UP000247810">
    <property type="component" value="Unassembled WGS sequence"/>
</dbReference>
<dbReference type="VEuPathDB" id="FungiDB:BO71DRAFT_331739"/>
<sequence>SIAPNFTIAQSFYEIGALIREGSEHVSIREFVCNTLCDYVTAAVKMENAFQGDVVQGLDEYLDNRMGSSCVQNIDIPAWFLDHPLAKEMMRHINVMVALDNDIVSAHRELHCKYVGNMVLLLVHHRGMTPQEAVDHCCQLIRDSSAAFGLLESEILNLAIQNDIVETATIFVESCKDVRIGLVNWL</sequence>
<evidence type="ECO:0000313" key="1">
    <source>
        <dbReference type="EMBL" id="PYH91637.1"/>
    </source>
</evidence>
<protein>
    <submittedName>
        <fullName evidence="1">Terpenoid synthase</fullName>
    </submittedName>
</protein>
<proteinExistence type="predicted"/>
<gene>
    <name evidence="1" type="ORF">BO71DRAFT_331739</name>
</gene>
<dbReference type="EMBL" id="KZ825939">
    <property type="protein sequence ID" value="PYH91637.1"/>
    <property type="molecule type" value="Genomic_DNA"/>
</dbReference>
<keyword evidence="2" id="KW-1185">Reference proteome</keyword>
<organism evidence="1 2">
    <name type="scientific">Aspergillus ellipticus CBS 707.79</name>
    <dbReference type="NCBI Taxonomy" id="1448320"/>
    <lineage>
        <taxon>Eukaryota</taxon>
        <taxon>Fungi</taxon>
        <taxon>Dikarya</taxon>
        <taxon>Ascomycota</taxon>
        <taxon>Pezizomycotina</taxon>
        <taxon>Eurotiomycetes</taxon>
        <taxon>Eurotiomycetidae</taxon>
        <taxon>Eurotiales</taxon>
        <taxon>Aspergillaceae</taxon>
        <taxon>Aspergillus</taxon>
        <taxon>Aspergillus subgen. Circumdati</taxon>
    </lineage>
</organism>
<evidence type="ECO:0000313" key="2">
    <source>
        <dbReference type="Proteomes" id="UP000247810"/>
    </source>
</evidence>
<dbReference type="InterPro" id="IPR008949">
    <property type="entry name" value="Isoprenoid_synthase_dom_sf"/>
</dbReference>
<dbReference type="Pfam" id="PF19086">
    <property type="entry name" value="Terpene_syn_C_2"/>
    <property type="match status" value="1"/>
</dbReference>
<dbReference type="Gene3D" id="1.10.600.10">
    <property type="entry name" value="Farnesyl Diphosphate Synthase"/>
    <property type="match status" value="1"/>
</dbReference>
<dbReference type="OrthoDB" id="2861623at2759"/>
<feature type="non-terminal residue" evidence="1">
    <location>
        <position position="1"/>
    </location>
</feature>
<dbReference type="SUPFAM" id="SSF48576">
    <property type="entry name" value="Terpenoid synthases"/>
    <property type="match status" value="1"/>
</dbReference>
<name>A0A319DBF0_9EURO</name>
<dbReference type="STRING" id="1448320.A0A319DBF0"/>
<dbReference type="AlphaFoldDB" id="A0A319DBF0"/>
<accession>A0A319DBF0</accession>
<reference evidence="1 2" key="1">
    <citation type="submission" date="2018-02" db="EMBL/GenBank/DDBJ databases">
        <title>The genomes of Aspergillus section Nigri reveals drivers in fungal speciation.</title>
        <authorList>
            <consortium name="DOE Joint Genome Institute"/>
            <person name="Vesth T.C."/>
            <person name="Nybo J."/>
            <person name="Theobald S."/>
            <person name="Brandl J."/>
            <person name="Frisvad J.C."/>
            <person name="Nielsen K.F."/>
            <person name="Lyhne E.K."/>
            <person name="Kogle M.E."/>
            <person name="Kuo A."/>
            <person name="Riley R."/>
            <person name="Clum A."/>
            <person name="Nolan M."/>
            <person name="Lipzen A."/>
            <person name="Salamov A."/>
            <person name="Henrissat B."/>
            <person name="Wiebenga A."/>
            <person name="De vries R.P."/>
            <person name="Grigoriev I.V."/>
            <person name="Mortensen U.H."/>
            <person name="Andersen M.R."/>
            <person name="Baker S.E."/>
        </authorList>
    </citation>
    <scope>NUCLEOTIDE SEQUENCE [LARGE SCALE GENOMIC DNA]</scope>
    <source>
        <strain evidence="1 2">CBS 707.79</strain>
    </source>
</reference>